<dbReference type="GO" id="GO:0006412">
    <property type="term" value="P:translation"/>
    <property type="evidence" value="ECO:0007669"/>
    <property type="project" value="UniProtKB-UniRule"/>
</dbReference>
<dbReference type="GO" id="GO:1990904">
    <property type="term" value="C:ribonucleoprotein complex"/>
    <property type="evidence" value="ECO:0007669"/>
    <property type="project" value="UniProtKB-KW"/>
</dbReference>
<name>A0A8F5J6G2_9STRA</name>
<comment type="similarity">
    <text evidence="1 7">Belongs to the universal ribosomal protein uL4 family.</text>
</comment>
<proteinExistence type="inferred from homology"/>
<dbReference type="AlphaFoldDB" id="A0A8F5J6G2"/>
<reference evidence="9" key="1">
    <citation type="submission" date="2021-06" db="EMBL/GenBank/DDBJ databases">
        <title>The complete chloroplast genome of the marine microalgae Chaetoceros gracilis (Chaetoceroceae).</title>
        <authorList>
            <person name="Li Y."/>
            <person name="Deng X."/>
        </authorList>
    </citation>
    <scope>NUCLEOTIDE SEQUENCE</scope>
</reference>
<dbReference type="HAMAP" id="MF_01328_B">
    <property type="entry name" value="Ribosomal_uL4_B"/>
    <property type="match status" value="1"/>
</dbReference>
<dbReference type="InterPro" id="IPR002136">
    <property type="entry name" value="Ribosomal_uL4"/>
</dbReference>
<protein>
    <recommendedName>
        <fullName evidence="6 7">Large ribosomal subunit protein uL4c</fullName>
    </recommendedName>
</protein>
<evidence type="ECO:0000256" key="6">
    <source>
        <dbReference type="ARBA" id="ARBA00035208"/>
    </source>
</evidence>
<evidence type="ECO:0000256" key="1">
    <source>
        <dbReference type="ARBA" id="ARBA00010528"/>
    </source>
</evidence>
<dbReference type="PANTHER" id="PTHR10746">
    <property type="entry name" value="50S RIBOSOMAL PROTEIN L4"/>
    <property type="match status" value="1"/>
</dbReference>
<evidence type="ECO:0000256" key="8">
    <source>
        <dbReference type="SAM" id="MobiDB-lite"/>
    </source>
</evidence>
<dbReference type="GO" id="GO:0019843">
    <property type="term" value="F:rRNA binding"/>
    <property type="evidence" value="ECO:0007669"/>
    <property type="project" value="UniProtKB-UniRule"/>
</dbReference>
<accession>A0A8F5J6G2</accession>
<dbReference type="NCBIfam" id="TIGR03953">
    <property type="entry name" value="rplD_bact"/>
    <property type="match status" value="1"/>
</dbReference>
<evidence type="ECO:0000256" key="5">
    <source>
        <dbReference type="ARBA" id="ARBA00023274"/>
    </source>
</evidence>
<comment type="subunit">
    <text evidence="7">Part of the 50S ribosomal subunit.</text>
</comment>
<keyword evidence="4 7" id="KW-0689">Ribosomal protein</keyword>
<feature type="compositionally biased region" description="Basic residues" evidence="8">
    <location>
        <begin position="65"/>
        <end position="76"/>
    </location>
</feature>
<keyword evidence="5 7" id="KW-0687">Ribonucleoprotein</keyword>
<keyword evidence="2 7" id="KW-0699">rRNA-binding</keyword>
<dbReference type="EMBL" id="MZ352931">
    <property type="protein sequence ID" value="QXM16353.1"/>
    <property type="molecule type" value="Genomic_DNA"/>
</dbReference>
<dbReference type="GO" id="GO:0005840">
    <property type="term" value="C:ribosome"/>
    <property type="evidence" value="ECO:0007669"/>
    <property type="project" value="UniProtKB-KW"/>
</dbReference>
<dbReference type="PANTHER" id="PTHR10746:SF17">
    <property type="entry name" value="LARGE RIBOSOMAL SUBUNIT PROTEIN UL4C"/>
    <property type="match status" value="1"/>
</dbReference>
<dbReference type="SUPFAM" id="SSF52166">
    <property type="entry name" value="Ribosomal protein L4"/>
    <property type="match status" value="1"/>
</dbReference>
<keyword evidence="3 7" id="KW-0694">RNA-binding</keyword>
<comment type="function">
    <text evidence="7">Probably binds the 23S rRNA.</text>
</comment>
<geneLocation type="chloroplast" evidence="9"/>
<dbReference type="InterPro" id="IPR023574">
    <property type="entry name" value="Ribosomal_uL4_dom_sf"/>
</dbReference>
<dbReference type="GO" id="GO:0003735">
    <property type="term" value="F:structural constituent of ribosome"/>
    <property type="evidence" value="ECO:0007669"/>
    <property type="project" value="InterPro"/>
</dbReference>
<dbReference type="InterPro" id="IPR013005">
    <property type="entry name" value="Ribosomal_uL4-like"/>
</dbReference>
<dbReference type="GO" id="GO:0009507">
    <property type="term" value="C:chloroplast"/>
    <property type="evidence" value="ECO:0007669"/>
    <property type="project" value="UniProtKB-SubCell"/>
</dbReference>
<dbReference type="Pfam" id="PF00573">
    <property type="entry name" value="Ribosomal_L4"/>
    <property type="match status" value="1"/>
</dbReference>
<keyword evidence="9" id="KW-0934">Plastid</keyword>
<keyword evidence="9" id="KW-0150">Chloroplast</keyword>
<evidence type="ECO:0000256" key="4">
    <source>
        <dbReference type="ARBA" id="ARBA00022980"/>
    </source>
</evidence>
<dbReference type="Gene3D" id="3.40.1370.10">
    <property type="match status" value="1"/>
</dbReference>
<gene>
    <name evidence="7 9" type="primary">rpl4</name>
</gene>
<feature type="region of interest" description="Disordered" evidence="8">
    <location>
        <begin position="50"/>
        <end position="84"/>
    </location>
</feature>
<evidence type="ECO:0000256" key="3">
    <source>
        <dbReference type="ARBA" id="ARBA00022884"/>
    </source>
</evidence>
<evidence type="ECO:0000313" key="9">
    <source>
        <dbReference type="EMBL" id="QXM16353.1"/>
    </source>
</evidence>
<evidence type="ECO:0000256" key="7">
    <source>
        <dbReference type="HAMAP-Rule" id="MF_01328"/>
    </source>
</evidence>
<evidence type="ECO:0000256" key="2">
    <source>
        <dbReference type="ARBA" id="ARBA00022730"/>
    </source>
</evidence>
<comment type="subcellular location">
    <subcellularLocation>
        <location evidence="7">Plastid</location>
        <location evidence="7">Chloroplast</location>
    </subcellularLocation>
</comment>
<organism evidence="9">
    <name type="scientific">Chaetoceros neogracilis</name>
    <dbReference type="NCBI Taxonomy" id="240364"/>
    <lineage>
        <taxon>Eukaryota</taxon>
        <taxon>Sar</taxon>
        <taxon>Stramenopiles</taxon>
        <taxon>Ochrophyta</taxon>
        <taxon>Bacillariophyta</taxon>
        <taxon>Coscinodiscophyceae</taxon>
        <taxon>Chaetocerotophycidae</taxon>
        <taxon>Chaetocerotales</taxon>
        <taxon>Chaetocerotaceae</taxon>
        <taxon>Chaetoceros</taxon>
    </lineage>
</organism>
<sequence>MTVQKFIKYNSFNINGQVLNNEHELQLNILEKSGNYLIHKDILRHQISQKQGTVSTKTRSEVRGGGRKPWRQKGTGRARAGSNRSPLWKGGGVIFGPKPKKTILKLNKKERKLALQTLLYNKRNIISVIEDLENAIDIPKTKTFLNICKNCKIDLNKKVLIVVANKTQGLKLSMRNIQNVELILASNLNTLSILKAQQILLTPSAVNEIKEIYCD</sequence>